<dbReference type="InterPro" id="IPR040624">
    <property type="entry name" value="HalOD1"/>
</dbReference>
<feature type="region of interest" description="Disordered" evidence="1">
    <location>
        <begin position="57"/>
        <end position="90"/>
    </location>
</feature>
<evidence type="ECO:0000313" key="4">
    <source>
        <dbReference type="Proteomes" id="UP000219689"/>
    </source>
</evidence>
<protein>
    <recommendedName>
        <fullName evidence="2">Halobacterial output domain-containing protein</fullName>
    </recommendedName>
</protein>
<evidence type="ECO:0000256" key="1">
    <source>
        <dbReference type="SAM" id="MobiDB-lite"/>
    </source>
</evidence>
<comment type="caution">
    <text evidence="3">The sequence shown here is derived from an EMBL/GenBank/DDBJ whole genome shotgun (WGS) entry which is preliminary data.</text>
</comment>
<name>A0A2A5QZX2_9EURY</name>
<evidence type="ECO:0000313" key="3">
    <source>
        <dbReference type="EMBL" id="PCR92313.1"/>
    </source>
</evidence>
<proteinExistence type="predicted"/>
<reference evidence="3 4" key="1">
    <citation type="submission" date="2017-09" db="EMBL/GenBank/DDBJ databases">
        <title>Genome sequences of Natrinema ejinorence JCM 13890T.</title>
        <authorList>
            <person name="Roh S.W."/>
            <person name="Kim Y.B."/>
            <person name="Kim J.Y."/>
        </authorList>
    </citation>
    <scope>NUCLEOTIDE SEQUENCE [LARGE SCALE GENOMIC DNA]</scope>
    <source>
        <strain evidence="3 4">JCM 13890</strain>
    </source>
</reference>
<dbReference type="EMBL" id="NXNI01000001">
    <property type="protein sequence ID" value="PCR92313.1"/>
    <property type="molecule type" value="Genomic_DNA"/>
</dbReference>
<dbReference type="Proteomes" id="UP000219689">
    <property type="component" value="Unassembled WGS sequence"/>
</dbReference>
<organism evidence="3 4">
    <name type="scientific">Natrinema ejinorense</name>
    <dbReference type="NCBI Taxonomy" id="373386"/>
    <lineage>
        <taxon>Archaea</taxon>
        <taxon>Methanobacteriati</taxon>
        <taxon>Methanobacteriota</taxon>
        <taxon>Stenosarchaea group</taxon>
        <taxon>Halobacteria</taxon>
        <taxon>Halobacteriales</taxon>
        <taxon>Natrialbaceae</taxon>
        <taxon>Natrinema</taxon>
    </lineage>
</organism>
<dbReference type="AlphaFoldDB" id="A0A2A5QZX2"/>
<evidence type="ECO:0000259" key="2">
    <source>
        <dbReference type="Pfam" id="PF18545"/>
    </source>
</evidence>
<accession>A0A2A5QZX2</accession>
<sequence>MQGVAAVDGCSRSDRGRPYEQVETDAMIDLFEHAVANDRDIDFEFTVDDYTVVVTSEGTVPVPDGSSGTELRSSERSRSNVRSALEDDPG</sequence>
<keyword evidence="4" id="KW-1185">Reference proteome</keyword>
<dbReference type="Pfam" id="PF18545">
    <property type="entry name" value="HalOD1"/>
    <property type="match status" value="1"/>
</dbReference>
<gene>
    <name evidence="3" type="ORF">CP557_18350</name>
</gene>
<feature type="domain" description="Halobacterial output" evidence="2">
    <location>
        <begin position="2"/>
        <end position="62"/>
    </location>
</feature>